<evidence type="ECO:0000313" key="1">
    <source>
        <dbReference type="EMBL" id="GAI11955.1"/>
    </source>
</evidence>
<dbReference type="InterPro" id="IPR011990">
    <property type="entry name" value="TPR-like_helical_dom_sf"/>
</dbReference>
<dbReference type="EMBL" id="BARV01006371">
    <property type="protein sequence ID" value="GAI11955.1"/>
    <property type="molecule type" value="Genomic_DNA"/>
</dbReference>
<proteinExistence type="predicted"/>
<evidence type="ECO:0008006" key="2">
    <source>
        <dbReference type="Google" id="ProtNLM"/>
    </source>
</evidence>
<feature type="non-terminal residue" evidence="1">
    <location>
        <position position="1"/>
    </location>
</feature>
<protein>
    <recommendedName>
        <fullName evidence="2">Tetratricopeptide repeat protein</fullName>
    </recommendedName>
</protein>
<dbReference type="SUPFAM" id="SSF48452">
    <property type="entry name" value="TPR-like"/>
    <property type="match status" value="1"/>
</dbReference>
<name>X1MBB9_9ZZZZ</name>
<dbReference type="AlphaFoldDB" id="X1MBB9"/>
<sequence length="112" mass="12957">GKTEEAINAHQKLVEISPGWSWALGRTYALTGQIEKAEEILSEIEKMKARTWWIHARIVMYAALGMNDEAFKWLEHDPLHAFTAWIAVQPEGENLRKDPRFQDFLARLNLPN</sequence>
<organism evidence="1">
    <name type="scientific">marine sediment metagenome</name>
    <dbReference type="NCBI Taxonomy" id="412755"/>
    <lineage>
        <taxon>unclassified sequences</taxon>
        <taxon>metagenomes</taxon>
        <taxon>ecological metagenomes</taxon>
    </lineage>
</organism>
<gene>
    <name evidence="1" type="ORF">S06H3_13053</name>
</gene>
<dbReference type="Gene3D" id="1.25.40.10">
    <property type="entry name" value="Tetratricopeptide repeat domain"/>
    <property type="match status" value="1"/>
</dbReference>
<reference evidence="1" key="1">
    <citation type="journal article" date="2014" name="Front. Microbiol.">
        <title>High frequency of phylogenetically diverse reductive dehalogenase-homologous genes in deep subseafloor sedimentary metagenomes.</title>
        <authorList>
            <person name="Kawai M."/>
            <person name="Futagami T."/>
            <person name="Toyoda A."/>
            <person name="Takaki Y."/>
            <person name="Nishi S."/>
            <person name="Hori S."/>
            <person name="Arai W."/>
            <person name="Tsubouchi T."/>
            <person name="Morono Y."/>
            <person name="Uchiyama I."/>
            <person name="Ito T."/>
            <person name="Fujiyama A."/>
            <person name="Inagaki F."/>
            <person name="Takami H."/>
        </authorList>
    </citation>
    <scope>NUCLEOTIDE SEQUENCE</scope>
    <source>
        <strain evidence="1">Expedition CK06-06</strain>
    </source>
</reference>
<comment type="caution">
    <text evidence="1">The sequence shown here is derived from an EMBL/GenBank/DDBJ whole genome shotgun (WGS) entry which is preliminary data.</text>
</comment>
<accession>X1MBB9</accession>